<organism evidence="2 3">
    <name type="scientific">Mucilaginibacter paludis DSM 18603</name>
    <dbReference type="NCBI Taxonomy" id="714943"/>
    <lineage>
        <taxon>Bacteria</taxon>
        <taxon>Pseudomonadati</taxon>
        <taxon>Bacteroidota</taxon>
        <taxon>Sphingobacteriia</taxon>
        <taxon>Sphingobacteriales</taxon>
        <taxon>Sphingobacteriaceae</taxon>
        <taxon>Mucilaginibacter</taxon>
    </lineage>
</organism>
<evidence type="ECO:0000313" key="3">
    <source>
        <dbReference type="Proteomes" id="UP000002774"/>
    </source>
</evidence>
<name>H1YBG7_9SPHI</name>
<gene>
    <name evidence="2" type="ORF">Mucpa_0857</name>
</gene>
<dbReference type="AlphaFoldDB" id="H1YBG7"/>
<accession>H1YBG7</accession>
<dbReference type="HOGENOM" id="CLU_1433058_0_0_10"/>
<protein>
    <submittedName>
        <fullName evidence="2">Uncharacterized protein</fullName>
    </submittedName>
</protein>
<dbReference type="EMBL" id="CM001403">
    <property type="protein sequence ID" value="EHQ25038.1"/>
    <property type="molecule type" value="Genomic_DNA"/>
</dbReference>
<dbReference type="Proteomes" id="UP000002774">
    <property type="component" value="Chromosome"/>
</dbReference>
<dbReference type="OrthoDB" id="705210at2"/>
<reference evidence="2" key="1">
    <citation type="submission" date="2011-09" db="EMBL/GenBank/DDBJ databases">
        <title>The permanent draft genome of Mucilaginibacter paludis DSM 18603.</title>
        <authorList>
            <consortium name="US DOE Joint Genome Institute (JGI-PGF)"/>
            <person name="Lucas S."/>
            <person name="Han J."/>
            <person name="Lapidus A."/>
            <person name="Bruce D."/>
            <person name="Goodwin L."/>
            <person name="Pitluck S."/>
            <person name="Peters L."/>
            <person name="Kyrpides N."/>
            <person name="Mavromatis K."/>
            <person name="Ivanova N."/>
            <person name="Mikhailova N."/>
            <person name="Held B."/>
            <person name="Detter J.C."/>
            <person name="Tapia R."/>
            <person name="Han C."/>
            <person name="Land M."/>
            <person name="Hauser L."/>
            <person name="Markowitz V."/>
            <person name="Cheng J.-F."/>
            <person name="Hugenholtz P."/>
            <person name="Woyke T."/>
            <person name="Wu D."/>
            <person name="Tindall B."/>
            <person name="Brambilla E."/>
            <person name="Klenk H.-P."/>
            <person name="Eisen J.A."/>
        </authorList>
    </citation>
    <scope>NUCLEOTIDE SEQUENCE [LARGE SCALE GENOMIC DNA]</scope>
    <source>
        <strain evidence="2">DSM 18603</strain>
    </source>
</reference>
<feature type="signal peptide" evidence="1">
    <location>
        <begin position="1"/>
        <end position="19"/>
    </location>
</feature>
<dbReference type="eggNOG" id="ENOG5032RPG">
    <property type="taxonomic scope" value="Bacteria"/>
</dbReference>
<keyword evidence="3" id="KW-1185">Reference proteome</keyword>
<dbReference type="STRING" id="714943.Mucpa_0857"/>
<keyword evidence="1" id="KW-0732">Signal</keyword>
<feature type="chain" id="PRO_5003557673" evidence="1">
    <location>
        <begin position="20"/>
        <end position="189"/>
    </location>
</feature>
<evidence type="ECO:0000256" key="1">
    <source>
        <dbReference type="SAM" id="SignalP"/>
    </source>
</evidence>
<sequence>MKKLTAILLFLTSTCVAVAQTGTYRFNAKSGASCTIAVTSEKGHISADIFAWWHTPSGRNGAFAGEGQLKNNSCVLKSADDADCEARLTFSPGRLTAKFNNCISSNLPGDFSGTYQKLTNRLPGDYIIAITKAYLYKWPGSKPLKTYLIQNNKVSVDLENITDGQWVFINFTNAAGKTTDGYMPWSALK</sequence>
<proteinExistence type="predicted"/>
<dbReference type="RefSeq" id="WP_008504661.1">
    <property type="nucleotide sequence ID" value="NZ_CM001403.1"/>
</dbReference>
<evidence type="ECO:0000313" key="2">
    <source>
        <dbReference type="EMBL" id="EHQ25038.1"/>
    </source>
</evidence>